<feature type="chain" id="PRO_5038479880" description="LppX_LprAFG lipoprotein" evidence="1">
    <location>
        <begin position="19"/>
        <end position="235"/>
    </location>
</feature>
<comment type="caution">
    <text evidence="2">The sequence shown here is derived from an EMBL/GenBank/DDBJ whole genome shotgun (WGS) entry which is preliminary data.</text>
</comment>
<keyword evidence="1" id="KW-0732">Signal</keyword>
<protein>
    <recommendedName>
        <fullName evidence="4">LppX_LprAFG lipoprotein</fullName>
    </recommendedName>
</protein>
<dbReference type="GeneID" id="66579262"/>
<dbReference type="RefSeq" id="WP_118325114.1">
    <property type="nucleotide sequence ID" value="NZ_DAWEIE010000001.1"/>
</dbReference>
<evidence type="ECO:0000256" key="1">
    <source>
        <dbReference type="SAM" id="SignalP"/>
    </source>
</evidence>
<organism evidence="2 3">
    <name type="scientific">Holdemanella biformis</name>
    <dbReference type="NCBI Taxonomy" id="1735"/>
    <lineage>
        <taxon>Bacteria</taxon>
        <taxon>Bacillati</taxon>
        <taxon>Bacillota</taxon>
        <taxon>Erysipelotrichia</taxon>
        <taxon>Erysipelotrichales</taxon>
        <taxon>Erysipelotrichaceae</taxon>
        <taxon>Holdemanella</taxon>
    </lineage>
</organism>
<dbReference type="EMBL" id="QRYQ01000009">
    <property type="protein sequence ID" value="RGU91769.1"/>
    <property type="molecule type" value="Genomic_DNA"/>
</dbReference>
<sequence length="235" mass="25984">MKKILTIILTCFLSLNLAGCSASKNNDDILAFFNALDNTLNLKSAQINGTLAMKDSKLNIDAQILQKDELQVSSSIGLVAGKNMQNNFLNFYIKDGKTYLNSMGTKTQSTVDKIGLKKNSKLNAYNPFLDLTDDQLCELFDSSKKENDTYTFKVNTSKLATLLDNMGSVKLDHATLVATIKNEKISHMILSFTGTQTVDDASADIDVSIELSIKKLNKINFPNDLDNYKNETAED</sequence>
<evidence type="ECO:0000313" key="3">
    <source>
        <dbReference type="Proteomes" id="UP000265489"/>
    </source>
</evidence>
<evidence type="ECO:0000313" key="2">
    <source>
        <dbReference type="EMBL" id="RGU91769.1"/>
    </source>
</evidence>
<dbReference type="Proteomes" id="UP000265489">
    <property type="component" value="Unassembled WGS sequence"/>
</dbReference>
<evidence type="ECO:0008006" key="4">
    <source>
        <dbReference type="Google" id="ProtNLM"/>
    </source>
</evidence>
<feature type="signal peptide" evidence="1">
    <location>
        <begin position="1"/>
        <end position="18"/>
    </location>
</feature>
<accession>A0A395W907</accession>
<dbReference type="AlphaFoldDB" id="A0A395W907"/>
<gene>
    <name evidence="2" type="ORF">DWW32_06000</name>
</gene>
<proteinExistence type="predicted"/>
<name>A0A395W907_9FIRM</name>
<reference evidence="2 3" key="1">
    <citation type="submission" date="2018-08" db="EMBL/GenBank/DDBJ databases">
        <title>A genome reference for cultivated species of the human gut microbiota.</title>
        <authorList>
            <person name="Zou Y."/>
            <person name="Xue W."/>
            <person name="Luo G."/>
        </authorList>
    </citation>
    <scope>NUCLEOTIDE SEQUENCE [LARGE SCALE GENOMIC DNA]</scope>
    <source>
        <strain evidence="2 3">AF15-20</strain>
    </source>
</reference>